<dbReference type="GO" id="GO:0000785">
    <property type="term" value="C:chromatin"/>
    <property type="evidence" value="ECO:0007669"/>
    <property type="project" value="TreeGrafter"/>
</dbReference>
<keyword evidence="4" id="KW-1185">Reference proteome</keyword>
<dbReference type="PANTHER" id="PTHR43941">
    <property type="entry name" value="STRUCTURAL MAINTENANCE OF CHROMOSOMES PROTEIN 2"/>
    <property type="match status" value="1"/>
</dbReference>
<dbReference type="PANTHER" id="PTHR43941:SF1">
    <property type="entry name" value="STRUCTURAL MAINTENANCE OF CHROMOSOMES PROTEIN 2"/>
    <property type="match status" value="1"/>
</dbReference>
<proteinExistence type="predicted"/>
<sequence>MRPVVDRELLQPLSRPLDVASPVVLHNLRDPGVHILRHVPPQHLEKDADHELHIQVERLLEVHVGNVGAAVAAPPLAERQERPRLMCFSRHCSSYTTLAPSGHAGRQPEGCAAALYQPAGFRVYKTHRCKKHYERDYRRRLRNLTVVESRFADELAHGGRDAPSPPEQLLTRLLDQMEAARPQLVEYLKRSPDSLAKRLNMIFGVPVCVDCGSLAANGHPAVSADHASSTRAVSDASCASFGGPELLASVLRTLSERYDTIVALESQVSELSRENTELSLKLSAAYSDLTSLELESARTEQRYLEALTGLTETTHVAATQSSRLQALVLKLGAQLSMQAQALFATEDALTRQCQLNGTTCELFTKPGVQVGSDLVSAAPSAAAAPRFESFILNDSECATSEYDSDVQGSFNSQAFVSSAAHCDPAPPSAAFYDSGRVIAPFEGERACESPAELVIAGFGDNPELRLKPLPAAEPPRPVIVDANRANAIAQGPPDSKPAQPQLSFSGSPVFGSASSAIAAFPAATVASVPELSLGSSHHDDTKVRELSTEISVLQKKLQQYLREIHQLKRENERLKIRELPAPAVPAADSAQRAPSAANEEDTKVKELKAEISVLQKQIQRQQELAEERRRLEEQLDSEGRRNRELHSELAVARSKLANYQHEVNQLLHSHPADVNPSTTASQDNGSVSQFGSTMPELKSVFGSLQDRVSSYESENGLLRSEVERVRSELSALQVELARVRDENQVLKSDNRAASALAVSRLFESVNSALSNATRTTLEELDAEHSDAGTTTLSQLSHEQLTEERVTVLEFENQLYKDKVTSLLDILHQSSLERCQMHMTTARLNSDLHEAHQQLQKFRDQSTLLLETSNELDALRVRSAVSDDQVDRLKQMNTDLSDLNNRLVDDMRTLEEKSAFASNETAALREEIRQLQSLLLGDTRAAQDAIRDRVTIIKLEGRCKLLDDSLQGCRSELESLRGKNSDLVKSVMELRYALEQERTSNAEYLRQLKSTTEADARLRAQLSRQETQLEGLKASVASLTESVRQGAADVRSTSARLLEKERSERALTATVESLKDSLKAVFASVRDAKPIRLAPDDLGAVDLSGIPNFNLGVYYGLVDTIQETMVTCHDSVEAVSRRQEITAARDRVSNILKCNYLLGALVAGLCRQLQDLGFTVIANARSQGASLDRLLAWLGDNVNIELVRADCSNRVAKLHAHYKELKSLVRDLYANDPATSINRLKEQYEGTIAKYRDEVAQLTTVVQSKEEEHLKLRQENSKLMSDCSSAAAALAQFDKKMEALMQERSSLCSFALSLLPPGAQSECERDNLRGILAAVRSLLSKLAVYRDKYKKLLENPPEPKVVTVTVPAPAPAQAPAPVPHPPAAPVPAVDNYPAPGSSTSMYHSCGHADDLRADLRADPVPRPVSPPPKHLERLVRHLDDNLRFYVRNIKSTLRDYVRDLSAQADTSDTDYESPDALSVGRSDATFFEDELDSEPAPEAIYFDKEGGEELLRSHQRQFEDICDMLYRVRDMQSQLLEQKPRVVYVDVPAPAPPRPPASSASDMAVMHHFHQLCAALKECTAGSPLALTVDDVFYQLERVVLDQGDRERRRAKWDRCVGDMVSVAVEVLRSIFRDRRSSLDELRRRYQVSSSALVEAQSLCRLREEELHRRTTELSSACNRVEELERHCRKLEVELDARVAEPPRVDEQELRALESDLSYKEEEVRRLTKEVSQLHSIVFDLEEVNGLLSQQLSRARSESERLSSTVESQQRKISGLNSELALLEVEAERLRQGYV</sequence>
<evidence type="ECO:0000256" key="2">
    <source>
        <dbReference type="SAM" id="MobiDB-lite"/>
    </source>
</evidence>
<feature type="region of interest" description="Disordered" evidence="2">
    <location>
        <begin position="581"/>
        <end position="602"/>
    </location>
</feature>
<dbReference type="GO" id="GO:0000793">
    <property type="term" value="C:condensed chromosome"/>
    <property type="evidence" value="ECO:0007669"/>
    <property type="project" value="TreeGrafter"/>
</dbReference>
<dbReference type="Proteomes" id="UP001497744">
    <property type="component" value="Unassembled WGS sequence"/>
</dbReference>
<protein>
    <submittedName>
        <fullName evidence="3">Thyroid receptor-interacting 11, putative</fullName>
    </submittedName>
</protein>
<keyword evidence="1" id="KW-0175">Coiled coil</keyword>
<gene>
    <name evidence="3" type="ORF">BcabD6B2_40790</name>
</gene>
<dbReference type="GO" id="GO:0000796">
    <property type="term" value="C:condensin complex"/>
    <property type="evidence" value="ECO:0007669"/>
    <property type="project" value="TreeGrafter"/>
</dbReference>
<dbReference type="GeneID" id="94196125"/>
<evidence type="ECO:0000256" key="1">
    <source>
        <dbReference type="SAM" id="Coils"/>
    </source>
</evidence>
<feature type="coiled-coil region" evidence="1">
    <location>
        <begin position="722"/>
        <end position="749"/>
    </location>
</feature>
<name>A0AAV4LX58_BABCB</name>
<keyword evidence="3" id="KW-0675">Receptor</keyword>
<comment type="caution">
    <text evidence="3">The sequence shown here is derived from an EMBL/GenBank/DDBJ whole genome shotgun (WGS) entry which is preliminary data.</text>
</comment>
<dbReference type="GO" id="GO:0007076">
    <property type="term" value="P:mitotic chromosome condensation"/>
    <property type="evidence" value="ECO:0007669"/>
    <property type="project" value="TreeGrafter"/>
</dbReference>
<dbReference type="RefSeq" id="XP_067716713.1">
    <property type="nucleotide sequence ID" value="XM_067860612.1"/>
</dbReference>
<accession>A0AAV4LX58</accession>
<feature type="coiled-coil region" evidence="1">
    <location>
        <begin position="892"/>
        <end position="926"/>
    </location>
</feature>
<feature type="coiled-coil region" evidence="1">
    <location>
        <begin position="1240"/>
        <end position="1281"/>
    </location>
</feature>
<evidence type="ECO:0000313" key="4">
    <source>
        <dbReference type="Proteomes" id="UP001497744"/>
    </source>
</evidence>
<dbReference type="EMBL" id="BPLF01000003">
    <property type="protein sequence ID" value="GIX64644.1"/>
    <property type="molecule type" value="Genomic_DNA"/>
</dbReference>
<reference evidence="3 4" key="1">
    <citation type="submission" date="2021-06" db="EMBL/GenBank/DDBJ databases">
        <title>Genome sequence of Babesia caballi.</title>
        <authorList>
            <person name="Yamagishi J."/>
            <person name="Kidaka T."/>
            <person name="Ochi A."/>
        </authorList>
    </citation>
    <scope>NUCLEOTIDE SEQUENCE [LARGE SCALE GENOMIC DNA]</scope>
    <source>
        <strain evidence="3">USDA-D6B2</strain>
    </source>
</reference>
<feature type="compositionally biased region" description="Low complexity" evidence="2">
    <location>
        <begin position="585"/>
        <end position="597"/>
    </location>
</feature>
<organism evidence="3 4">
    <name type="scientific">Babesia caballi</name>
    <dbReference type="NCBI Taxonomy" id="5871"/>
    <lineage>
        <taxon>Eukaryota</taxon>
        <taxon>Sar</taxon>
        <taxon>Alveolata</taxon>
        <taxon>Apicomplexa</taxon>
        <taxon>Aconoidasida</taxon>
        <taxon>Piroplasmida</taxon>
        <taxon>Babesiidae</taxon>
        <taxon>Babesia</taxon>
    </lineage>
</organism>
<evidence type="ECO:0000313" key="3">
    <source>
        <dbReference type="EMBL" id="GIX64644.1"/>
    </source>
</evidence>
<dbReference type="GO" id="GO:0003682">
    <property type="term" value="F:chromatin binding"/>
    <property type="evidence" value="ECO:0007669"/>
    <property type="project" value="TreeGrafter"/>
</dbReference>
<feature type="coiled-coil region" evidence="1">
    <location>
        <begin position="1673"/>
        <end position="1792"/>
    </location>
</feature>